<evidence type="ECO:0000256" key="3">
    <source>
        <dbReference type="PROSITE-ProRule" id="PRU00708"/>
    </source>
</evidence>
<dbReference type="AlphaFoldDB" id="A0A7G2EUW3"/>
<feature type="repeat" description="PPR" evidence="3">
    <location>
        <begin position="188"/>
        <end position="222"/>
    </location>
</feature>
<evidence type="ECO:0000256" key="2">
    <source>
        <dbReference type="ARBA" id="ARBA00022737"/>
    </source>
</evidence>
<feature type="repeat" description="PPR" evidence="3">
    <location>
        <begin position="258"/>
        <end position="288"/>
    </location>
</feature>
<proteinExistence type="inferred from homology"/>
<feature type="repeat" description="PPR" evidence="3">
    <location>
        <begin position="294"/>
        <end position="328"/>
    </location>
</feature>
<dbReference type="FunFam" id="1.25.40.10:FF:000579">
    <property type="entry name" value="Pentatricopeptide repeat-containing protein At5g39710"/>
    <property type="match status" value="1"/>
</dbReference>
<dbReference type="Pfam" id="PF13041">
    <property type="entry name" value="PPR_2"/>
    <property type="match status" value="5"/>
</dbReference>
<evidence type="ECO:0000313" key="5">
    <source>
        <dbReference type="Proteomes" id="UP000516314"/>
    </source>
</evidence>
<feature type="repeat" description="PPR" evidence="3">
    <location>
        <begin position="416"/>
        <end position="450"/>
    </location>
</feature>
<keyword evidence="2" id="KW-0677">Repeat</keyword>
<dbReference type="Gene3D" id="1.25.40.10">
    <property type="entry name" value="Tetratricopeptide repeat domain"/>
    <property type="match status" value="5"/>
</dbReference>
<evidence type="ECO:0000313" key="4">
    <source>
        <dbReference type="EMBL" id="CAD5325723.1"/>
    </source>
</evidence>
<feature type="repeat" description="PPR" evidence="3">
    <location>
        <begin position="451"/>
        <end position="485"/>
    </location>
</feature>
<dbReference type="NCBIfam" id="TIGR00756">
    <property type="entry name" value="PPR"/>
    <property type="match status" value="9"/>
</dbReference>
<dbReference type="PANTHER" id="PTHR47447:SF22">
    <property type="entry name" value="TETRATRICOPEPTIDE-LIKE HELICAL DOMAIN SUPERFAMILY"/>
    <property type="match status" value="1"/>
</dbReference>
<dbReference type="FunFam" id="1.25.40.10:FF:002125">
    <property type="entry name" value="Pentatricopeptide repeat-containing protein At3g53700, chloroplastic"/>
    <property type="match status" value="1"/>
</dbReference>
<accession>A0A7G2EUW3</accession>
<dbReference type="FunFam" id="1.25.40.10:FF:000869">
    <property type="entry name" value="Pentatricopeptide repeat-containing protein At3g53700, chloroplastic"/>
    <property type="match status" value="1"/>
</dbReference>
<name>A0A7G2EUW3_ARATH</name>
<dbReference type="FunFam" id="1.25.40.10:FF:002101">
    <property type="entry name" value="Pentatricopeptide repeat-containing protein At3g53700, chloroplastic"/>
    <property type="match status" value="1"/>
</dbReference>
<dbReference type="SUPFAM" id="SSF81901">
    <property type="entry name" value="HCP-like"/>
    <property type="match status" value="1"/>
</dbReference>
<evidence type="ECO:0000256" key="1">
    <source>
        <dbReference type="ARBA" id="ARBA00007626"/>
    </source>
</evidence>
<dbReference type="PANTHER" id="PTHR47447">
    <property type="entry name" value="OS03G0856100 PROTEIN"/>
    <property type="match status" value="1"/>
</dbReference>
<feature type="repeat" description="PPR" evidence="3">
    <location>
        <begin position="522"/>
        <end position="557"/>
    </location>
</feature>
<sequence>MAFSSCLKFYPFSISQAVTLTHHSFSLNLTPPSSTISFASPHSAALSSTDVKLLDSLRSQPDDSAALRLFNLASKKPNFSPEPALYEEILLRLGRSGSFDDMKKILEDMKSSRCEMGTSPFLILIESYAQFELQDEILSVVDWMIDEFGLKPDTHFYNRMLNLLVDGNSLKLVEISHAKMSVWGIKPDVSTFNVLIKALCRAHQLRPAILMLEDMPSYGLVPDEKTFTTIMQGYIEEGDLDGALRIREQMVEFGCSWSNVSVNVIVHGFCKEGRVEDALNFIQEMSNQDGFFPDQYTFNTLVNGLCKAGHVKHAIEIMDVMLQEGYDPDVYTYNSVISGLCKLGEVKEAVEVLDQMITRDCSPNTVTYNTLISTLCKENQVEEATELARVLTSKGILPDDAAQLMDQMIMEGQKPDKYTYNSLLTHFCRGGDIKKAADIVQAMTSNGCEPDIVTYGTLISGLCKAGRVEVASKLLRSIQMKGIALTPHAYNPVIQGLFRKRKTTEAINLFREMLEQNEAAPDAVSYRIVFRGLCNGGGPIREAVDFLVELLEKGFVPEFSSLYMLAEGLLTLSMEETLVKLVNMVMQKARFSEEEVSMVKGLLKIRKFQDALATLGGVLDSRQPRRTYRSR</sequence>
<organism evidence="4 5">
    <name type="scientific">Arabidopsis thaliana</name>
    <name type="common">Mouse-ear cress</name>
    <dbReference type="NCBI Taxonomy" id="3702"/>
    <lineage>
        <taxon>Eukaryota</taxon>
        <taxon>Viridiplantae</taxon>
        <taxon>Streptophyta</taxon>
        <taxon>Embryophyta</taxon>
        <taxon>Tracheophyta</taxon>
        <taxon>Spermatophyta</taxon>
        <taxon>Magnoliopsida</taxon>
        <taxon>eudicotyledons</taxon>
        <taxon>Gunneridae</taxon>
        <taxon>Pentapetalae</taxon>
        <taxon>rosids</taxon>
        <taxon>malvids</taxon>
        <taxon>Brassicales</taxon>
        <taxon>Brassicaceae</taxon>
        <taxon>Camelineae</taxon>
        <taxon>Arabidopsis</taxon>
    </lineage>
</organism>
<dbReference type="InterPro" id="IPR002885">
    <property type="entry name" value="PPR_rpt"/>
</dbReference>
<dbReference type="Proteomes" id="UP000516314">
    <property type="component" value="Chromosome 3"/>
</dbReference>
<feature type="repeat" description="PPR" evidence="3">
    <location>
        <begin position="223"/>
        <end position="257"/>
    </location>
</feature>
<dbReference type="InterPro" id="IPR011990">
    <property type="entry name" value="TPR-like_helical_dom_sf"/>
</dbReference>
<protein>
    <submittedName>
        <fullName evidence="4">(thale cress) hypothetical protein</fullName>
    </submittedName>
</protein>
<feature type="repeat" description="PPR" evidence="3">
    <location>
        <begin position="486"/>
        <end position="520"/>
    </location>
</feature>
<reference evidence="4 5" key="1">
    <citation type="submission" date="2020-09" db="EMBL/GenBank/DDBJ databases">
        <authorList>
            <person name="Ashkenazy H."/>
        </authorList>
    </citation>
    <scope>NUCLEOTIDE SEQUENCE [LARGE SCALE GENOMIC DNA]</scope>
    <source>
        <strain evidence="5">cv. Cdm-0</strain>
    </source>
</reference>
<feature type="repeat" description="PPR" evidence="3">
    <location>
        <begin position="329"/>
        <end position="363"/>
    </location>
</feature>
<dbReference type="EMBL" id="LR881468">
    <property type="protein sequence ID" value="CAD5325723.1"/>
    <property type="molecule type" value="Genomic_DNA"/>
</dbReference>
<gene>
    <name evidence="4" type="ORF">AT9943_LOCUS13542</name>
</gene>
<feature type="repeat" description="PPR" evidence="3">
    <location>
        <begin position="364"/>
        <end position="398"/>
    </location>
</feature>
<dbReference type="PROSITE" id="PS51375">
    <property type="entry name" value="PPR"/>
    <property type="match status" value="10"/>
</dbReference>
<dbReference type="FunFam" id="1.25.40.10:FF:001395">
    <property type="entry name" value="Pentatricopeptide repeat-containing protein At3g53700, chloroplastic"/>
    <property type="match status" value="1"/>
</dbReference>
<comment type="similarity">
    <text evidence="1">Belongs to the PPR family. P subfamily.</text>
</comment>